<feature type="transmembrane region" description="Helical" evidence="2">
    <location>
        <begin position="82"/>
        <end position="105"/>
    </location>
</feature>
<keyword evidence="2" id="KW-0812">Transmembrane</keyword>
<evidence type="ECO:0000313" key="3">
    <source>
        <dbReference type="EMBL" id="KAK6798580.1"/>
    </source>
</evidence>
<feature type="region of interest" description="Disordered" evidence="1">
    <location>
        <begin position="1"/>
        <end position="21"/>
    </location>
</feature>
<evidence type="ECO:0000256" key="2">
    <source>
        <dbReference type="SAM" id="Phobius"/>
    </source>
</evidence>
<keyword evidence="4" id="KW-1185">Reference proteome</keyword>
<feature type="compositionally biased region" description="Basic and acidic residues" evidence="1">
    <location>
        <begin position="34"/>
        <end position="45"/>
    </location>
</feature>
<keyword evidence="2" id="KW-1133">Transmembrane helix</keyword>
<evidence type="ECO:0000313" key="4">
    <source>
        <dbReference type="Proteomes" id="UP001371456"/>
    </source>
</evidence>
<sequence length="106" mass="12108">MTGMSSRPAIVEETSSSYSPPVKFVPHLFFTKSDSSENHNSKFVENKPAQRTQSQPFLVPDNFVKLNSCQDNLQPRFNDLKVLLIFLHHLYIILTLAWVGVIYVVL</sequence>
<proteinExistence type="predicted"/>
<comment type="caution">
    <text evidence="3">The sequence shown here is derived from an EMBL/GenBank/DDBJ whole genome shotgun (WGS) entry which is preliminary data.</text>
</comment>
<evidence type="ECO:0008006" key="5">
    <source>
        <dbReference type="Google" id="ProtNLM"/>
    </source>
</evidence>
<keyword evidence="2" id="KW-0472">Membrane</keyword>
<evidence type="ECO:0000256" key="1">
    <source>
        <dbReference type="SAM" id="MobiDB-lite"/>
    </source>
</evidence>
<organism evidence="3 4">
    <name type="scientific">Solanum bulbocastanum</name>
    <name type="common">Wild potato</name>
    <dbReference type="NCBI Taxonomy" id="147425"/>
    <lineage>
        <taxon>Eukaryota</taxon>
        <taxon>Viridiplantae</taxon>
        <taxon>Streptophyta</taxon>
        <taxon>Embryophyta</taxon>
        <taxon>Tracheophyta</taxon>
        <taxon>Spermatophyta</taxon>
        <taxon>Magnoliopsida</taxon>
        <taxon>eudicotyledons</taxon>
        <taxon>Gunneridae</taxon>
        <taxon>Pentapetalae</taxon>
        <taxon>asterids</taxon>
        <taxon>lamiids</taxon>
        <taxon>Solanales</taxon>
        <taxon>Solanaceae</taxon>
        <taxon>Solanoideae</taxon>
        <taxon>Solaneae</taxon>
        <taxon>Solanum</taxon>
    </lineage>
</organism>
<dbReference type="AlphaFoldDB" id="A0AAN8YN99"/>
<name>A0AAN8YN99_SOLBU</name>
<feature type="region of interest" description="Disordered" evidence="1">
    <location>
        <begin position="33"/>
        <end position="54"/>
    </location>
</feature>
<protein>
    <recommendedName>
        <fullName evidence="5">Transmembrane protein</fullName>
    </recommendedName>
</protein>
<accession>A0AAN8YN99</accession>
<gene>
    <name evidence="3" type="ORF">RDI58_006283</name>
</gene>
<dbReference type="Proteomes" id="UP001371456">
    <property type="component" value="Unassembled WGS sequence"/>
</dbReference>
<reference evidence="3 4" key="1">
    <citation type="submission" date="2024-02" db="EMBL/GenBank/DDBJ databases">
        <title>de novo genome assembly of Solanum bulbocastanum strain 11H21.</title>
        <authorList>
            <person name="Hosaka A.J."/>
        </authorList>
    </citation>
    <scope>NUCLEOTIDE SEQUENCE [LARGE SCALE GENOMIC DNA]</scope>
    <source>
        <tissue evidence="3">Young leaves</tissue>
    </source>
</reference>
<dbReference type="EMBL" id="JBANQN010000002">
    <property type="protein sequence ID" value="KAK6798580.1"/>
    <property type="molecule type" value="Genomic_DNA"/>
</dbReference>